<feature type="domain" description="DUF218" evidence="1">
    <location>
        <begin position="10"/>
        <end position="120"/>
    </location>
</feature>
<organism evidence="2">
    <name type="scientific">viral metagenome</name>
    <dbReference type="NCBI Taxonomy" id="1070528"/>
    <lineage>
        <taxon>unclassified sequences</taxon>
        <taxon>metagenomes</taxon>
        <taxon>organismal metagenomes</taxon>
    </lineage>
</organism>
<dbReference type="EMBL" id="MN740254">
    <property type="protein sequence ID" value="QHT96241.1"/>
    <property type="molecule type" value="Genomic_DNA"/>
</dbReference>
<evidence type="ECO:0000259" key="1">
    <source>
        <dbReference type="Pfam" id="PF02698"/>
    </source>
</evidence>
<accession>A0A6C0ISN8</accession>
<evidence type="ECO:0000313" key="2">
    <source>
        <dbReference type="EMBL" id="QHT96241.1"/>
    </source>
</evidence>
<dbReference type="AlphaFoldDB" id="A0A6C0ISN8"/>
<name>A0A6C0ISN8_9ZZZZ</name>
<reference evidence="2" key="1">
    <citation type="journal article" date="2020" name="Nature">
        <title>Giant virus diversity and host interactions through global metagenomics.</title>
        <authorList>
            <person name="Schulz F."/>
            <person name="Roux S."/>
            <person name="Paez-Espino D."/>
            <person name="Jungbluth S."/>
            <person name="Walsh D.A."/>
            <person name="Denef V.J."/>
            <person name="McMahon K.D."/>
            <person name="Konstantinidis K.T."/>
            <person name="Eloe-Fadrosh E.A."/>
            <person name="Kyrpides N.C."/>
            <person name="Woyke T."/>
        </authorList>
    </citation>
    <scope>NUCLEOTIDE SEQUENCE</scope>
    <source>
        <strain evidence="2">GVMAG-M-3300024302-11</strain>
    </source>
</reference>
<protein>
    <recommendedName>
        <fullName evidence="1">DUF218 domain-containing protein</fullName>
    </recommendedName>
</protein>
<sequence>MFIITNIVIMIVLGCHIKDIQNNRIQTAINYSKNIDSQIWYLTGGVKYDISSNMNEANMMKEFLFSDLNIVTDTISVNTAENFLNFKKWYIHTCFEEQPQIVITTSSFHKDRAEQIFKGIFHDMILEPIWNLDQFACSTCWSDELIHMRNVNLDIKKALEKQ</sequence>
<proteinExistence type="predicted"/>
<dbReference type="Pfam" id="PF02698">
    <property type="entry name" value="DUF218"/>
    <property type="match status" value="1"/>
</dbReference>
<dbReference type="InterPro" id="IPR003848">
    <property type="entry name" value="DUF218"/>
</dbReference>